<dbReference type="AlphaFoldDB" id="A0AAN6WQI6"/>
<reference evidence="5" key="1">
    <citation type="journal article" date="2023" name="Mol. Phylogenet. Evol.">
        <title>Genome-scale phylogeny and comparative genomics of the fungal order Sordariales.</title>
        <authorList>
            <person name="Hensen N."/>
            <person name="Bonometti L."/>
            <person name="Westerberg I."/>
            <person name="Brannstrom I.O."/>
            <person name="Guillou S."/>
            <person name="Cros-Aarteil S."/>
            <person name="Calhoun S."/>
            <person name="Haridas S."/>
            <person name="Kuo A."/>
            <person name="Mondo S."/>
            <person name="Pangilinan J."/>
            <person name="Riley R."/>
            <person name="LaButti K."/>
            <person name="Andreopoulos B."/>
            <person name="Lipzen A."/>
            <person name="Chen C."/>
            <person name="Yan M."/>
            <person name="Daum C."/>
            <person name="Ng V."/>
            <person name="Clum A."/>
            <person name="Steindorff A."/>
            <person name="Ohm R.A."/>
            <person name="Martin F."/>
            <person name="Silar P."/>
            <person name="Natvig D.O."/>
            <person name="Lalanne C."/>
            <person name="Gautier V."/>
            <person name="Ament-Velasquez S.L."/>
            <person name="Kruys A."/>
            <person name="Hutchinson M.I."/>
            <person name="Powell A.J."/>
            <person name="Barry K."/>
            <person name="Miller A.N."/>
            <person name="Grigoriev I.V."/>
            <person name="Debuchy R."/>
            <person name="Gladieux P."/>
            <person name="Hiltunen Thoren M."/>
            <person name="Johannesson H."/>
        </authorList>
    </citation>
    <scope>NUCLEOTIDE SEQUENCE</scope>
    <source>
        <strain evidence="5">PSN309</strain>
    </source>
</reference>
<dbReference type="EMBL" id="MU864483">
    <property type="protein sequence ID" value="KAK4184562.1"/>
    <property type="molecule type" value="Genomic_DNA"/>
</dbReference>
<reference evidence="5" key="2">
    <citation type="submission" date="2023-05" db="EMBL/GenBank/DDBJ databases">
        <authorList>
            <consortium name="Lawrence Berkeley National Laboratory"/>
            <person name="Steindorff A."/>
            <person name="Hensen N."/>
            <person name="Bonometti L."/>
            <person name="Westerberg I."/>
            <person name="Brannstrom I.O."/>
            <person name="Guillou S."/>
            <person name="Cros-Aarteil S."/>
            <person name="Calhoun S."/>
            <person name="Haridas S."/>
            <person name="Kuo A."/>
            <person name="Mondo S."/>
            <person name="Pangilinan J."/>
            <person name="Riley R."/>
            <person name="Labutti K."/>
            <person name="Andreopoulos B."/>
            <person name="Lipzen A."/>
            <person name="Chen C."/>
            <person name="Yanf M."/>
            <person name="Daum C."/>
            <person name="Ng V."/>
            <person name="Clum A."/>
            <person name="Ohm R."/>
            <person name="Martin F."/>
            <person name="Silar P."/>
            <person name="Natvig D."/>
            <person name="Lalanne C."/>
            <person name="Gautier V."/>
            <person name="Ament-Velasquez S.L."/>
            <person name="Kruys A."/>
            <person name="Hutchinson M.I."/>
            <person name="Powell A.J."/>
            <person name="Barry K."/>
            <person name="Miller A.N."/>
            <person name="Grigoriev I.V."/>
            <person name="Debuchy R."/>
            <person name="Gladieux P."/>
            <person name="Thoren M.H."/>
            <person name="Johannesson H."/>
        </authorList>
    </citation>
    <scope>NUCLEOTIDE SEQUENCE</scope>
    <source>
        <strain evidence="5">PSN309</strain>
    </source>
</reference>
<comment type="similarity">
    <text evidence="1">Belongs to the oxygen-dependent FAD-linked oxidoreductase family.</text>
</comment>
<dbReference type="InterPro" id="IPR006094">
    <property type="entry name" value="Oxid_FAD_bind_N"/>
</dbReference>
<dbReference type="Pfam" id="PF01565">
    <property type="entry name" value="FAD_binding_4"/>
    <property type="match status" value="1"/>
</dbReference>
<evidence type="ECO:0000256" key="3">
    <source>
        <dbReference type="SAM" id="SignalP"/>
    </source>
</evidence>
<dbReference type="InterPro" id="IPR016169">
    <property type="entry name" value="FAD-bd_PCMH_sub2"/>
</dbReference>
<keyword evidence="2" id="KW-0560">Oxidoreductase</keyword>
<dbReference type="PANTHER" id="PTHR13878">
    <property type="entry name" value="GULONOLACTONE OXIDASE"/>
    <property type="match status" value="1"/>
</dbReference>
<dbReference type="InterPro" id="IPR050432">
    <property type="entry name" value="FAD-linked_Oxidoreductases_BP"/>
</dbReference>
<evidence type="ECO:0000313" key="5">
    <source>
        <dbReference type="EMBL" id="KAK4184562.1"/>
    </source>
</evidence>
<dbReference type="InterPro" id="IPR036318">
    <property type="entry name" value="FAD-bd_PCMH-like_sf"/>
</dbReference>
<evidence type="ECO:0000256" key="1">
    <source>
        <dbReference type="ARBA" id="ARBA00005466"/>
    </source>
</evidence>
<dbReference type="PROSITE" id="PS51257">
    <property type="entry name" value="PROKAR_LIPOPROTEIN"/>
    <property type="match status" value="1"/>
</dbReference>
<organism evidence="5 6">
    <name type="scientific">Podospora australis</name>
    <dbReference type="NCBI Taxonomy" id="1536484"/>
    <lineage>
        <taxon>Eukaryota</taxon>
        <taxon>Fungi</taxon>
        <taxon>Dikarya</taxon>
        <taxon>Ascomycota</taxon>
        <taxon>Pezizomycotina</taxon>
        <taxon>Sordariomycetes</taxon>
        <taxon>Sordariomycetidae</taxon>
        <taxon>Sordariales</taxon>
        <taxon>Podosporaceae</taxon>
        <taxon>Podospora</taxon>
    </lineage>
</organism>
<keyword evidence="3" id="KW-0732">Signal</keyword>
<protein>
    <recommendedName>
        <fullName evidence="4">FAD-binding PCMH-type domain-containing protein</fullName>
    </recommendedName>
</protein>
<feature type="domain" description="FAD-binding PCMH-type" evidence="4">
    <location>
        <begin position="121"/>
        <end position="300"/>
    </location>
</feature>
<accession>A0AAN6WQI6</accession>
<dbReference type="PROSITE" id="PS51387">
    <property type="entry name" value="FAD_PCMH"/>
    <property type="match status" value="1"/>
</dbReference>
<evidence type="ECO:0000259" key="4">
    <source>
        <dbReference type="PROSITE" id="PS51387"/>
    </source>
</evidence>
<dbReference type="Proteomes" id="UP001302126">
    <property type="component" value="Unassembled WGS sequence"/>
</dbReference>
<feature type="chain" id="PRO_5042952925" description="FAD-binding PCMH-type domain-containing protein" evidence="3">
    <location>
        <begin position="24"/>
        <end position="589"/>
    </location>
</feature>
<dbReference type="PANTHER" id="PTHR13878:SF91">
    <property type="entry name" value="FAD BINDING DOMAIN PROTEIN (AFU_ORTHOLOGUE AFUA_6G12070)-RELATED"/>
    <property type="match status" value="1"/>
</dbReference>
<feature type="signal peptide" evidence="3">
    <location>
        <begin position="1"/>
        <end position="23"/>
    </location>
</feature>
<dbReference type="Pfam" id="PF08031">
    <property type="entry name" value="BBE"/>
    <property type="match status" value="1"/>
</dbReference>
<dbReference type="GO" id="GO:0071949">
    <property type="term" value="F:FAD binding"/>
    <property type="evidence" value="ECO:0007669"/>
    <property type="project" value="InterPro"/>
</dbReference>
<dbReference type="SUPFAM" id="SSF56176">
    <property type="entry name" value="FAD-binding/transporter-associated domain-like"/>
    <property type="match status" value="1"/>
</dbReference>
<dbReference type="GO" id="GO:0016491">
    <property type="term" value="F:oxidoreductase activity"/>
    <property type="evidence" value="ECO:0007669"/>
    <property type="project" value="UniProtKB-KW"/>
</dbReference>
<keyword evidence="6" id="KW-1185">Reference proteome</keyword>
<dbReference type="InterPro" id="IPR016166">
    <property type="entry name" value="FAD-bd_PCMH"/>
</dbReference>
<evidence type="ECO:0000256" key="2">
    <source>
        <dbReference type="ARBA" id="ARBA00023002"/>
    </source>
</evidence>
<evidence type="ECO:0000313" key="6">
    <source>
        <dbReference type="Proteomes" id="UP001302126"/>
    </source>
</evidence>
<name>A0AAN6WQI6_9PEZI</name>
<proteinExistence type="inferred from homology"/>
<comment type="caution">
    <text evidence="5">The sequence shown here is derived from an EMBL/GenBank/DDBJ whole genome shotgun (WGS) entry which is preliminary data.</text>
</comment>
<sequence length="589" mass="62024">MGLKTPTGLAIALLAAAVACGGASRGSGPSPKCRYLPGDAQWPSPSTWNQLNTTVGGRLIAGRPLARSCYNPGVNPAQCAAIKAEWTELDPFLEDPVNVVAPYWQNNTCSPFLGPNGPCALGNLASYAIRVSTPQDAIAGVNFANANNIRLTIKNTGHDFLGRSAGAGSLVLWTHNLKEITFLKSFKTLGYTGPAVRLGAGVQGSDVLPAAKAAGYRVVSGSCPTVGPTGGFTQGGGHSPLSAKYGLAADQVLEFEVVTAAGQHTTASPTKNIDLFWALRGGGGGNYAVVLSMTVKAHKDGPVAGAGFVLLNDGDSDKYWAAITAWLKHLLVLDKIDGYLTGWTITAQAFFLAFAALPDATSVNDITGPLAPFFAELNRLNVTLAQNGAALSSNYADWFATWAGTVEYTTNNALGGRLIPRTVVQRDLTSLVNVFRDIVEISSPEVGGSALNGISLNVSTSRIGLAGIPGANAVLPAWRDALFTLNFGIPFAPDAAWPALKFGQAWINDKQTKLRNVTPGGGTYMNEATFDNPNWKQDYFGANYIPLLAIKAKYDPNGLFWAHAAVGSDLHWRAQADGRLCRPSGFSRN</sequence>
<dbReference type="InterPro" id="IPR012951">
    <property type="entry name" value="BBE"/>
</dbReference>
<dbReference type="Gene3D" id="3.30.465.10">
    <property type="match status" value="2"/>
</dbReference>
<gene>
    <name evidence="5" type="ORF">QBC35DRAFT_505668</name>
</gene>